<feature type="domain" description="Acyl-CoA dehydrogenase/oxidase N-terminal" evidence="9">
    <location>
        <begin position="37"/>
        <end position="145"/>
    </location>
</feature>
<dbReference type="InterPro" id="IPR006089">
    <property type="entry name" value="Acyl-CoA_DH_CS"/>
</dbReference>
<dbReference type="Proteomes" id="UP000000532">
    <property type="component" value="Chromosome"/>
</dbReference>
<dbReference type="InterPro" id="IPR037069">
    <property type="entry name" value="AcylCoA_DH/ox_N_sf"/>
</dbReference>
<keyword evidence="11" id="KW-1185">Reference proteome</keyword>
<dbReference type="KEGG" id="ttj:TTHA1144"/>
<evidence type="ECO:0000256" key="4">
    <source>
        <dbReference type="ARBA" id="ARBA00022827"/>
    </source>
</evidence>
<evidence type="ECO:0000256" key="1">
    <source>
        <dbReference type="ARBA" id="ARBA00001974"/>
    </source>
</evidence>
<dbReference type="PANTHER" id="PTHR43884:SF12">
    <property type="entry name" value="ISOVALERYL-COA DEHYDROGENASE, MITOCHONDRIAL-RELATED"/>
    <property type="match status" value="1"/>
</dbReference>
<dbReference type="PhylomeDB" id="Q5SJ70"/>
<keyword evidence="4 6" id="KW-0274">FAD</keyword>
<dbReference type="PIRSF" id="PIRSF016578">
    <property type="entry name" value="HsaA"/>
    <property type="match status" value="1"/>
</dbReference>
<evidence type="ECO:0000259" key="9">
    <source>
        <dbReference type="Pfam" id="PF02771"/>
    </source>
</evidence>
<dbReference type="HOGENOM" id="CLU_018204_0_2_0"/>
<evidence type="ECO:0000259" key="8">
    <source>
        <dbReference type="Pfam" id="PF02770"/>
    </source>
</evidence>
<keyword evidence="3 6" id="KW-0285">Flavoprotein</keyword>
<evidence type="ECO:0000313" key="11">
    <source>
        <dbReference type="Proteomes" id="UP000000532"/>
    </source>
</evidence>
<sequence>MVAWGRGCQGLPKILDSVKGGAPGGRRSGMPIDFSLTEEQRQLQALARRFAKEVILPVAREYDEKEEVPWPVIEKLHEVGLLNAIIPEEYGGMGLKMLDEVIVGEELAYACMGIYTIPMASDLGITPVLLAGTEEQKERFLRPLTEKPALAAFALSEPGNGSDAAALKTRAIRQGDHYVLNGTKMWISNGGEAEWVVVFATVNPELRHKGVVALVVERGTPGFKAIKIHGKMGQRASGTYELVFEDVKVPVENRLGEEGEGFKIAMQTLNKTRIPVAAGSVGVARRALDEARKYAKERQAFGQPIANFQAIQFKLADMLIGIETARMYTYYAAWLADQGLPHAHASAIAKAYASEIAFEAANQAIQIHGGYGYVREFPVEKLLRDVKLNQIYEGTNEIQRLIIARHILAE</sequence>
<dbReference type="eggNOG" id="COG1960">
    <property type="taxonomic scope" value="Bacteria"/>
</dbReference>
<dbReference type="GO" id="GO:0050660">
    <property type="term" value="F:flavin adenine dinucleotide binding"/>
    <property type="evidence" value="ECO:0007669"/>
    <property type="project" value="InterPro"/>
</dbReference>
<organism evidence="10 11">
    <name type="scientific">Thermus thermophilus (strain ATCC 27634 / DSM 579 / HB8)</name>
    <dbReference type="NCBI Taxonomy" id="300852"/>
    <lineage>
        <taxon>Bacteria</taxon>
        <taxon>Thermotogati</taxon>
        <taxon>Deinococcota</taxon>
        <taxon>Deinococci</taxon>
        <taxon>Thermales</taxon>
        <taxon>Thermaceae</taxon>
        <taxon>Thermus</taxon>
    </lineage>
</organism>
<dbReference type="InterPro" id="IPR036250">
    <property type="entry name" value="AcylCo_DH-like_C"/>
</dbReference>
<evidence type="ECO:0000256" key="3">
    <source>
        <dbReference type="ARBA" id="ARBA00022630"/>
    </source>
</evidence>
<dbReference type="InterPro" id="IPR006091">
    <property type="entry name" value="Acyl-CoA_Oxase/DH_mid-dom"/>
</dbReference>
<dbReference type="InterPro" id="IPR009100">
    <property type="entry name" value="AcylCoA_DH/oxidase_NM_dom_sf"/>
</dbReference>
<dbReference type="AlphaFoldDB" id="Q5SJ70"/>
<evidence type="ECO:0000256" key="6">
    <source>
        <dbReference type="RuleBase" id="RU362125"/>
    </source>
</evidence>
<evidence type="ECO:0000259" key="7">
    <source>
        <dbReference type="Pfam" id="PF00441"/>
    </source>
</evidence>
<dbReference type="Pfam" id="PF00441">
    <property type="entry name" value="Acyl-CoA_dh_1"/>
    <property type="match status" value="1"/>
</dbReference>
<dbReference type="SUPFAM" id="SSF47203">
    <property type="entry name" value="Acyl-CoA dehydrogenase C-terminal domain-like"/>
    <property type="match status" value="1"/>
</dbReference>
<accession>Q5SJ70</accession>
<keyword evidence="5 6" id="KW-0560">Oxidoreductase</keyword>
<dbReference type="PATRIC" id="fig|300852.9.peg.1123"/>
<comment type="cofactor">
    <cofactor evidence="1 6">
        <name>FAD</name>
        <dbReference type="ChEBI" id="CHEBI:57692"/>
    </cofactor>
</comment>
<dbReference type="PANTHER" id="PTHR43884">
    <property type="entry name" value="ACYL-COA DEHYDROGENASE"/>
    <property type="match status" value="1"/>
</dbReference>
<dbReference type="InterPro" id="IPR009075">
    <property type="entry name" value="AcylCo_DH/oxidase_C"/>
</dbReference>
<protein>
    <submittedName>
        <fullName evidence="10">Acetyl-Coenzyme A dehydrogenase, medium chain</fullName>
    </submittedName>
</protein>
<dbReference type="Pfam" id="PF02770">
    <property type="entry name" value="Acyl-CoA_dh_M"/>
    <property type="match status" value="1"/>
</dbReference>
<evidence type="ECO:0000313" key="10">
    <source>
        <dbReference type="EMBL" id="BAD70967.1"/>
    </source>
</evidence>
<feature type="domain" description="Acyl-CoA oxidase/dehydrogenase middle" evidence="8">
    <location>
        <begin position="152"/>
        <end position="247"/>
    </location>
</feature>
<dbReference type="Gene3D" id="1.10.540.10">
    <property type="entry name" value="Acyl-CoA dehydrogenase/oxidase, N-terminal domain"/>
    <property type="match status" value="1"/>
</dbReference>
<dbReference type="Pfam" id="PF02771">
    <property type="entry name" value="Acyl-CoA_dh_N"/>
    <property type="match status" value="1"/>
</dbReference>
<dbReference type="InterPro" id="IPR046373">
    <property type="entry name" value="Acyl-CoA_Oxase/DH_mid-dom_sf"/>
</dbReference>
<dbReference type="SUPFAM" id="SSF56645">
    <property type="entry name" value="Acyl-CoA dehydrogenase NM domain-like"/>
    <property type="match status" value="1"/>
</dbReference>
<dbReference type="PROSITE" id="PS00073">
    <property type="entry name" value="ACYL_COA_DH_2"/>
    <property type="match status" value="1"/>
</dbReference>
<dbReference type="Gene3D" id="2.40.110.10">
    <property type="entry name" value="Butyryl-CoA Dehydrogenase, subunit A, domain 2"/>
    <property type="match status" value="1"/>
</dbReference>
<dbReference type="EnsemblBacteria" id="BAD70967">
    <property type="protein sequence ID" value="BAD70967"/>
    <property type="gene ID" value="BAD70967"/>
</dbReference>
<dbReference type="FunFam" id="2.40.110.10:FF:000001">
    <property type="entry name" value="Acyl-CoA dehydrogenase, mitochondrial"/>
    <property type="match status" value="1"/>
</dbReference>
<dbReference type="Gene3D" id="1.20.140.10">
    <property type="entry name" value="Butyryl-CoA Dehydrogenase, subunit A, domain 3"/>
    <property type="match status" value="1"/>
</dbReference>
<name>Q5SJ70_THET8</name>
<dbReference type="FunFam" id="1.10.540.10:FF:000026">
    <property type="entry name" value="Acyl-CoA dehydrogenase medium chain"/>
    <property type="match status" value="1"/>
</dbReference>
<dbReference type="FunFam" id="1.20.140.10:FF:000011">
    <property type="entry name" value="Medium-chain specific acyl-CoA dehydrogenase, mitochondrial"/>
    <property type="match status" value="1"/>
</dbReference>
<dbReference type="PROSITE" id="PS00072">
    <property type="entry name" value="ACYL_COA_DH_1"/>
    <property type="match status" value="1"/>
</dbReference>
<evidence type="ECO:0000256" key="5">
    <source>
        <dbReference type="ARBA" id="ARBA00023002"/>
    </source>
</evidence>
<dbReference type="GO" id="GO:0003995">
    <property type="term" value="F:acyl-CoA dehydrogenase activity"/>
    <property type="evidence" value="ECO:0007669"/>
    <property type="project" value="InterPro"/>
</dbReference>
<reference evidence="10 11" key="1">
    <citation type="submission" date="2004-11" db="EMBL/GenBank/DDBJ databases">
        <title>Complete genome sequence of Thermus thermophilus HB8.</title>
        <authorList>
            <person name="Masui R."/>
            <person name="Kurokawa K."/>
            <person name="Nakagawa N."/>
            <person name="Tokunaga F."/>
            <person name="Koyama Y."/>
            <person name="Shibata T."/>
            <person name="Oshima T."/>
            <person name="Yokoyama S."/>
            <person name="Yasunaga T."/>
            <person name="Kuramitsu S."/>
        </authorList>
    </citation>
    <scope>NUCLEOTIDE SEQUENCE [LARGE SCALE GENOMIC DNA]</scope>
    <source>
        <strain evidence="11">ATCC 27634 / DSM 579 / HB8</strain>
    </source>
</reference>
<dbReference type="EMBL" id="AP008226">
    <property type="protein sequence ID" value="BAD70967.1"/>
    <property type="molecule type" value="Genomic_DNA"/>
</dbReference>
<evidence type="ECO:0000256" key="2">
    <source>
        <dbReference type="ARBA" id="ARBA00009347"/>
    </source>
</evidence>
<comment type="similarity">
    <text evidence="2 6">Belongs to the acyl-CoA dehydrogenase family.</text>
</comment>
<feature type="domain" description="Acyl-CoA dehydrogenase/oxidase C-terminal" evidence="7">
    <location>
        <begin position="259"/>
        <end position="408"/>
    </location>
</feature>
<gene>
    <name evidence="10" type="ordered locus">TTHA1144</name>
</gene>
<dbReference type="InterPro" id="IPR013786">
    <property type="entry name" value="AcylCoA_DH/ox_N"/>
</dbReference>
<proteinExistence type="inferred from homology"/>